<reference evidence="9 10" key="1">
    <citation type="journal article" date="2016" name="Nat. Commun.">
        <title>Thousands of microbial genomes shed light on interconnected biogeochemical processes in an aquifer system.</title>
        <authorList>
            <person name="Anantharaman K."/>
            <person name="Brown C.T."/>
            <person name="Hug L.A."/>
            <person name="Sharon I."/>
            <person name="Castelle C.J."/>
            <person name="Probst A.J."/>
            <person name="Thomas B.C."/>
            <person name="Singh A."/>
            <person name="Wilkins M.J."/>
            <person name="Karaoz U."/>
            <person name="Brodie E.L."/>
            <person name="Williams K.H."/>
            <person name="Hubbard S.S."/>
            <person name="Banfield J.F."/>
        </authorList>
    </citation>
    <scope>NUCLEOTIDE SEQUENCE [LARGE SCALE GENOMIC DNA]</scope>
</reference>
<dbReference type="EC" id="3.6.1.31" evidence="8"/>
<dbReference type="GO" id="GO:0005524">
    <property type="term" value="F:ATP binding"/>
    <property type="evidence" value="ECO:0007669"/>
    <property type="project" value="UniProtKB-KW"/>
</dbReference>
<evidence type="ECO:0000256" key="5">
    <source>
        <dbReference type="ARBA" id="ARBA00022801"/>
    </source>
</evidence>
<gene>
    <name evidence="8" type="primary">hisE</name>
    <name evidence="9" type="ORF">A2871_00500</name>
</gene>
<evidence type="ECO:0000256" key="1">
    <source>
        <dbReference type="ARBA" id="ARBA00001460"/>
    </source>
</evidence>
<dbReference type="PANTHER" id="PTHR42945">
    <property type="entry name" value="HISTIDINE BIOSYNTHESIS BIFUNCTIONAL PROTEIN"/>
    <property type="match status" value="1"/>
</dbReference>
<accession>A0A1F5ISJ2</accession>
<dbReference type="InterPro" id="IPR021130">
    <property type="entry name" value="PRib-ATP_PPHydrolase-like"/>
</dbReference>
<dbReference type="Proteomes" id="UP000176336">
    <property type="component" value="Unassembled WGS sequence"/>
</dbReference>
<dbReference type="UniPathway" id="UPA00031">
    <property type="reaction ID" value="UER00007"/>
</dbReference>
<comment type="subcellular location">
    <subcellularLocation>
        <location evidence="8">Cytoplasm</location>
    </subcellularLocation>
</comment>
<comment type="caution">
    <text evidence="9">The sequence shown here is derived from an EMBL/GenBank/DDBJ whole genome shotgun (WGS) entry which is preliminary data.</text>
</comment>
<dbReference type="SUPFAM" id="SSF101386">
    <property type="entry name" value="all-alpha NTP pyrophosphatases"/>
    <property type="match status" value="1"/>
</dbReference>
<dbReference type="AlphaFoldDB" id="A0A1F5ISJ2"/>
<keyword evidence="5 8" id="KW-0378">Hydrolase</keyword>
<evidence type="ECO:0000256" key="2">
    <source>
        <dbReference type="ARBA" id="ARBA00005204"/>
    </source>
</evidence>
<keyword evidence="3 8" id="KW-0028">Amino-acid biosynthesis</keyword>
<keyword evidence="6 8" id="KW-0067">ATP-binding</keyword>
<dbReference type="Gene3D" id="1.10.287.1080">
    <property type="entry name" value="MazG-like"/>
    <property type="match status" value="1"/>
</dbReference>
<organism evidence="9 10">
    <name type="scientific">Candidatus Daviesbacteria bacterium RIFCSPHIGHO2_01_FULL_41_23</name>
    <dbReference type="NCBI Taxonomy" id="1797764"/>
    <lineage>
        <taxon>Bacteria</taxon>
        <taxon>Candidatus Daviesiibacteriota</taxon>
    </lineage>
</organism>
<evidence type="ECO:0000256" key="3">
    <source>
        <dbReference type="ARBA" id="ARBA00022605"/>
    </source>
</evidence>
<protein>
    <recommendedName>
        <fullName evidence="8">Phosphoribosyl-ATP pyrophosphatase</fullName>
        <shortName evidence="8">PRA-PH</shortName>
        <ecNumber evidence="8">3.6.1.31</ecNumber>
    </recommendedName>
</protein>
<dbReference type="GO" id="GO:0000105">
    <property type="term" value="P:L-histidine biosynthetic process"/>
    <property type="evidence" value="ECO:0007669"/>
    <property type="project" value="UniProtKB-UniRule"/>
</dbReference>
<keyword evidence="4 8" id="KW-0547">Nucleotide-binding</keyword>
<dbReference type="NCBIfam" id="TIGR03188">
    <property type="entry name" value="histidine_hisI"/>
    <property type="match status" value="1"/>
</dbReference>
<evidence type="ECO:0000256" key="8">
    <source>
        <dbReference type="HAMAP-Rule" id="MF_01020"/>
    </source>
</evidence>
<comment type="similarity">
    <text evidence="8">Belongs to the PRA-PH family.</text>
</comment>
<comment type="pathway">
    <text evidence="2 8">Amino-acid biosynthesis; L-histidine biosynthesis; L-histidine from 5-phospho-alpha-D-ribose 1-diphosphate: step 2/9.</text>
</comment>
<dbReference type="GO" id="GO:0004636">
    <property type="term" value="F:phosphoribosyl-ATP diphosphatase activity"/>
    <property type="evidence" value="ECO:0007669"/>
    <property type="project" value="UniProtKB-UniRule"/>
</dbReference>
<keyword evidence="8" id="KW-0963">Cytoplasm</keyword>
<comment type="catalytic activity">
    <reaction evidence="1 8">
        <text>1-(5-phospho-beta-D-ribosyl)-ATP + H2O = 1-(5-phospho-beta-D-ribosyl)-5'-AMP + diphosphate + H(+)</text>
        <dbReference type="Rhea" id="RHEA:22828"/>
        <dbReference type="ChEBI" id="CHEBI:15377"/>
        <dbReference type="ChEBI" id="CHEBI:15378"/>
        <dbReference type="ChEBI" id="CHEBI:33019"/>
        <dbReference type="ChEBI" id="CHEBI:59457"/>
        <dbReference type="ChEBI" id="CHEBI:73183"/>
        <dbReference type="EC" id="3.6.1.31"/>
    </reaction>
</comment>
<dbReference type="PANTHER" id="PTHR42945:SF1">
    <property type="entry name" value="HISTIDINE BIOSYNTHESIS BIFUNCTIONAL PROTEIN HIS7"/>
    <property type="match status" value="1"/>
</dbReference>
<dbReference type="GO" id="GO:0005737">
    <property type="term" value="C:cytoplasm"/>
    <property type="evidence" value="ECO:0007669"/>
    <property type="project" value="UniProtKB-SubCell"/>
</dbReference>
<evidence type="ECO:0000313" key="9">
    <source>
        <dbReference type="EMBL" id="OGE19317.1"/>
    </source>
</evidence>
<evidence type="ECO:0000256" key="4">
    <source>
        <dbReference type="ARBA" id="ARBA00022741"/>
    </source>
</evidence>
<sequence length="99" mass="11232">MTLKQLYKIIEDRKKKIPPGSYVASLFKAGQDQIIQKVGEEAVEVVIAANKESRERIISETADLIFHLLVMLSLFKIKPSEILKELDRRTLLKGAGRPK</sequence>
<evidence type="ECO:0000256" key="7">
    <source>
        <dbReference type="ARBA" id="ARBA00023102"/>
    </source>
</evidence>
<dbReference type="CDD" id="cd11534">
    <property type="entry name" value="NTP-PPase_HisIE_like"/>
    <property type="match status" value="1"/>
</dbReference>
<evidence type="ECO:0000313" key="10">
    <source>
        <dbReference type="Proteomes" id="UP000176336"/>
    </source>
</evidence>
<keyword evidence="7 8" id="KW-0368">Histidine biosynthesis</keyword>
<dbReference type="Pfam" id="PF01503">
    <property type="entry name" value="PRA-PH"/>
    <property type="match status" value="1"/>
</dbReference>
<dbReference type="EMBL" id="MFCR01000003">
    <property type="protein sequence ID" value="OGE19317.1"/>
    <property type="molecule type" value="Genomic_DNA"/>
</dbReference>
<dbReference type="HAMAP" id="MF_01020">
    <property type="entry name" value="HisE"/>
    <property type="match status" value="1"/>
</dbReference>
<proteinExistence type="inferred from homology"/>
<name>A0A1F5ISJ2_9BACT</name>
<dbReference type="InterPro" id="IPR008179">
    <property type="entry name" value="HisE"/>
</dbReference>
<dbReference type="NCBIfam" id="NF001611">
    <property type="entry name" value="PRK00400.1-3"/>
    <property type="match status" value="1"/>
</dbReference>
<evidence type="ECO:0000256" key="6">
    <source>
        <dbReference type="ARBA" id="ARBA00022840"/>
    </source>
</evidence>